<protein>
    <submittedName>
        <fullName evidence="2">Carbohydrate ABC transporter substrate-binding protein</fullName>
    </submittedName>
</protein>
<dbReference type="EMBL" id="JABBNI010000021">
    <property type="protein sequence ID" value="NMM63402.1"/>
    <property type="molecule type" value="Genomic_DNA"/>
</dbReference>
<comment type="caution">
    <text evidence="2">The sequence shown here is derived from an EMBL/GenBank/DDBJ whole genome shotgun (WGS) entry which is preliminary data.</text>
</comment>
<dbReference type="PANTHER" id="PTHR43649:SF12">
    <property type="entry name" value="DIACETYLCHITOBIOSE BINDING PROTEIN DASA"/>
    <property type="match status" value="1"/>
</dbReference>
<accession>A0A7Y0EHV8</accession>
<keyword evidence="1" id="KW-1133">Transmembrane helix</keyword>
<gene>
    <name evidence="2" type="ORF">HBE96_12070</name>
</gene>
<organism evidence="2 3">
    <name type="scientific">Clostridium muellerianum</name>
    <dbReference type="NCBI Taxonomy" id="2716538"/>
    <lineage>
        <taxon>Bacteria</taxon>
        <taxon>Bacillati</taxon>
        <taxon>Bacillota</taxon>
        <taxon>Clostridia</taxon>
        <taxon>Eubacteriales</taxon>
        <taxon>Clostridiaceae</taxon>
        <taxon>Clostridium</taxon>
    </lineage>
</organism>
<reference evidence="2 3" key="2">
    <citation type="submission" date="2020-06" db="EMBL/GenBank/DDBJ databases">
        <title>Complete Genome Sequence of Clostridium muelleri sp. nov. P21T, an Acid-Alcohol Producing Acetogen Isolated from Old Hay.</title>
        <authorList>
            <person name="Duncan K.E."/>
            <person name="Tanner R.S."/>
        </authorList>
    </citation>
    <scope>NUCLEOTIDE SEQUENCE [LARGE SCALE GENOMIC DNA]</scope>
    <source>
        <strain evidence="2 3">P21</strain>
    </source>
</reference>
<dbReference type="SUPFAM" id="SSF53850">
    <property type="entry name" value="Periplasmic binding protein-like II"/>
    <property type="match status" value="1"/>
</dbReference>
<dbReference type="PANTHER" id="PTHR43649">
    <property type="entry name" value="ARABINOSE-BINDING PROTEIN-RELATED"/>
    <property type="match status" value="1"/>
</dbReference>
<name>A0A7Y0EHV8_9CLOT</name>
<dbReference type="RefSeq" id="WP_169298002.1">
    <property type="nucleotide sequence ID" value="NZ_JABBNI010000021.1"/>
</dbReference>
<dbReference type="Proteomes" id="UP000537131">
    <property type="component" value="Unassembled WGS sequence"/>
</dbReference>
<reference evidence="2 3" key="1">
    <citation type="submission" date="2020-04" db="EMBL/GenBank/DDBJ databases">
        <authorList>
            <person name="Doyle D.A."/>
        </authorList>
    </citation>
    <scope>NUCLEOTIDE SEQUENCE [LARGE SCALE GENOMIC DNA]</scope>
    <source>
        <strain evidence="2 3">P21</strain>
    </source>
</reference>
<feature type="transmembrane region" description="Helical" evidence="1">
    <location>
        <begin position="7"/>
        <end position="25"/>
    </location>
</feature>
<keyword evidence="1" id="KW-0472">Membrane</keyword>
<dbReference type="AlphaFoldDB" id="A0A7Y0EHV8"/>
<proteinExistence type="predicted"/>
<evidence type="ECO:0000256" key="1">
    <source>
        <dbReference type="SAM" id="Phobius"/>
    </source>
</evidence>
<dbReference type="Pfam" id="PF01547">
    <property type="entry name" value="SBP_bac_1"/>
    <property type="match status" value="1"/>
</dbReference>
<evidence type="ECO:0000313" key="2">
    <source>
        <dbReference type="EMBL" id="NMM63402.1"/>
    </source>
</evidence>
<sequence>MKRNKIITIAIIVTIIAIIGIYPMINKKGLNTSNNMNNSNPLKIYILAYNGEINDHILQSTISEFKSKYPQIKIEKVMFDINKDGGFDGYCKKILNDTLSGEGPDILYLDIINAKKLQKSLMLEDLKPFIENDKDFKKEDYNATVINAGMYKGKLTLMPLNYYVMQYATTVQLLKNNNINLKENCSQNDFIKAIEPYIASINGDKNKILFPAPIRITDFLASSGIDFIDYENKKVHFDKPEFKEIIENYKKIYKTSKKEEDMQGYEGNEGINGLKNGNTLFSGDKMFIAGQLLSLESVINGSTKEEPVINNFPAYKEKDTVNAIVGHSMAISKKTKNKNAAYNFIKIALSEKIQSPEENLRIQCMPVNKKAAENIKKQYISKEVGKSQDDYTSTKIINQKLSQNFERYYNKITNKVEKAVITDYTIENLMKECLKPYFQDKESYESAVKVLENKVKLYINE</sequence>
<evidence type="ECO:0000313" key="3">
    <source>
        <dbReference type="Proteomes" id="UP000537131"/>
    </source>
</evidence>
<keyword evidence="3" id="KW-1185">Reference proteome</keyword>
<dbReference type="Gene3D" id="3.40.190.10">
    <property type="entry name" value="Periplasmic binding protein-like II"/>
    <property type="match status" value="1"/>
</dbReference>
<dbReference type="InterPro" id="IPR050490">
    <property type="entry name" value="Bact_solute-bd_prot1"/>
</dbReference>
<dbReference type="InterPro" id="IPR006059">
    <property type="entry name" value="SBP"/>
</dbReference>
<keyword evidence="1" id="KW-0812">Transmembrane</keyword>